<keyword evidence="3" id="KW-1185">Reference proteome</keyword>
<evidence type="ECO:0000256" key="1">
    <source>
        <dbReference type="SAM" id="MobiDB-lite"/>
    </source>
</evidence>
<dbReference type="Proteomes" id="UP000784294">
    <property type="component" value="Unassembled WGS sequence"/>
</dbReference>
<reference evidence="2" key="1">
    <citation type="submission" date="2018-11" db="EMBL/GenBank/DDBJ databases">
        <authorList>
            <consortium name="Pathogen Informatics"/>
        </authorList>
    </citation>
    <scope>NUCLEOTIDE SEQUENCE</scope>
</reference>
<sequence length="269" mass="29257">MNLSADELTLWNVPHQMSMPYLSGHQASGSTKSEITTQKTNRPAEVGVHTGYEGDTDEAEAEVKDSHVDFQGLIFNSTPVLSSLSLSCLGQRSGPQQELSLRKQQSLRRLRRRKPSGATLVEPMGPPALLPSWTANFQCEVCGTVSTVSLEQLAQSASAQSLNGYNALHRRRQQPRLPSAVQPTFSSALRPETMASSHAPITMPSGNLAFPPLFMSSDTLTQEQTNQTGSAYPELRTKGFLTKEQIMQKIGIKALYNAAQGLFQPSAAK</sequence>
<gene>
    <name evidence="2" type="ORF">PXEA_LOCUS21835</name>
</gene>
<evidence type="ECO:0000313" key="2">
    <source>
        <dbReference type="EMBL" id="VEL28395.1"/>
    </source>
</evidence>
<proteinExistence type="predicted"/>
<feature type="region of interest" description="Disordered" evidence="1">
    <location>
        <begin position="94"/>
        <end position="125"/>
    </location>
</feature>
<accession>A0A3S5C124</accession>
<dbReference type="EMBL" id="CAAALY010094784">
    <property type="protein sequence ID" value="VEL28395.1"/>
    <property type="molecule type" value="Genomic_DNA"/>
</dbReference>
<name>A0A3S5C124_9PLAT</name>
<comment type="caution">
    <text evidence="2">The sequence shown here is derived from an EMBL/GenBank/DDBJ whole genome shotgun (WGS) entry which is preliminary data.</text>
</comment>
<evidence type="ECO:0000313" key="3">
    <source>
        <dbReference type="Proteomes" id="UP000784294"/>
    </source>
</evidence>
<organism evidence="2 3">
    <name type="scientific">Protopolystoma xenopodis</name>
    <dbReference type="NCBI Taxonomy" id="117903"/>
    <lineage>
        <taxon>Eukaryota</taxon>
        <taxon>Metazoa</taxon>
        <taxon>Spiralia</taxon>
        <taxon>Lophotrochozoa</taxon>
        <taxon>Platyhelminthes</taxon>
        <taxon>Monogenea</taxon>
        <taxon>Polyopisthocotylea</taxon>
        <taxon>Polystomatidea</taxon>
        <taxon>Polystomatidae</taxon>
        <taxon>Protopolystoma</taxon>
    </lineage>
</organism>
<feature type="compositionally biased region" description="Basic residues" evidence="1">
    <location>
        <begin position="105"/>
        <end position="115"/>
    </location>
</feature>
<protein>
    <submittedName>
        <fullName evidence="2">Uncharacterized protein</fullName>
    </submittedName>
</protein>
<dbReference type="AlphaFoldDB" id="A0A3S5C124"/>